<proteinExistence type="predicted"/>
<dbReference type="OrthoDB" id="3534574at2"/>
<dbReference type="AlphaFoldDB" id="A0A4V1RNV8"/>
<gene>
    <name evidence="3" type="ORF">EUA94_15045</name>
</gene>
<evidence type="ECO:0000313" key="3">
    <source>
        <dbReference type="EMBL" id="RYC07207.1"/>
    </source>
</evidence>
<evidence type="ECO:0000259" key="2">
    <source>
        <dbReference type="Pfam" id="PF08044"/>
    </source>
</evidence>
<evidence type="ECO:0000313" key="4">
    <source>
        <dbReference type="Proteomes" id="UP000291101"/>
    </source>
</evidence>
<organism evidence="3 4">
    <name type="scientific">Nocardioides zhouii</name>
    <dbReference type="NCBI Taxonomy" id="1168729"/>
    <lineage>
        <taxon>Bacteria</taxon>
        <taxon>Bacillati</taxon>
        <taxon>Actinomycetota</taxon>
        <taxon>Actinomycetes</taxon>
        <taxon>Propionibacteriales</taxon>
        <taxon>Nocardioidaceae</taxon>
        <taxon>Nocardioides</taxon>
    </lineage>
</organism>
<comment type="caution">
    <text evidence="3">The sequence shown here is derived from an EMBL/GenBank/DDBJ whole genome shotgun (WGS) entry which is preliminary data.</text>
</comment>
<dbReference type="RefSeq" id="WP_129427710.1">
    <property type="nucleotide sequence ID" value="NZ_SDWV01000016.1"/>
</dbReference>
<feature type="compositionally biased region" description="Polar residues" evidence="1">
    <location>
        <begin position="273"/>
        <end position="288"/>
    </location>
</feature>
<dbReference type="Pfam" id="PF08044">
    <property type="entry name" value="DUF1707"/>
    <property type="match status" value="1"/>
</dbReference>
<keyword evidence="4" id="KW-1185">Reference proteome</keyword>
<dbReference type="EMBL" id="SDWV01000016">
    <property type="protein sequence ID" value="RYC07207.1"/>
    <property type="molecule type" value="Genomic_DNA"/>
</dbReference>
<name>A0A4V1RNV8_9ACTN</name>
<sequence>MSGFRAKDADRDRYVDILESAYVDGQLGEQDRELRVGRALTAETLDELDALIRDLQNQPSPVVVRRTPGPVIIQAERAALQQPAAPPEPMRWPAPPRTGMPPRLVGFVVAGVLGLSVLALAPSSQDDFEPLYPQQDYSQLEEVPDISSAGGYELADADVRRFLRRYQGKFDTTDAYEVTFFDIRVEVHVPVGGSQPRFEVWSWDGGWRRDAAAQPVTGSAATVDLGTLDVQQLFENAEVARRDLGVSDARVQRVEVRPTPDAVGSVTIHVRNGSSDKASLESTPQGSQVRALPNEG</sequence>
<reference evidence="3 4" key="1">
    <citation type="submission" date="2019-01" db="EMBL/GenBank/DDBJ databases">
        <title>Novel species of Nocardioides.</title>
        <authorList>
            <person name="Liu Q."/>
            <person name="X Y.-H."/>
        </authorList>
    </citation>
    <scope>NUCLEOTIDE SEQUENCE [LARGE SCALE GENOMIC DNA]</scope>
    <source>
        <strain evidence="3 4">HLT2-9</strain>
    </source>
</reference>
<dbReference type="Proteomes" id="UP000291101">
    <property type="component" value="Unassembled WGS sequence"/>
</dbReference>
<accession>A0A4V1RNV8</accession>
<feature type="region of interest" description="Disordered" evidence="1">
    <location>
        <begin position="273"/>
        <end position="296"/>
    </location>
</feature>
<evidence type="ECO:0000256" key="1">
    <source>
        <dbReference type="SAM" id="MobiDB-lite"/>
    </source>
</evidence>
<dbReference type="InterPro" id="IPR012551">
    <property type="entry name" value="DUF1707_SHOCT-like"/>
</dbReference>
<protein>
    <submittedName>
        <fullName evidence="3">DUF1707 domain-containing protein</fullName>
    </submittedName>
</protein>
<feature type="domain" description="DUF1707" evidence="2">
    <location>
        <begin position="5"/>
        <end position="56"/>
    </location>
</feature>